<feature type="region of interest" description="Disordered" evidence="1">
    <location>
        <begin position="90"/>
        <end position="122"/>
    </location>
</feature>
<dbReference type="EMBL" id="PGOL01001267">
    <property type="protein sequence ID" value="PKI59559.1"/>
    <property type="molecule type" value="Genomic_DNA"/>
</dbReference>
<dbReference type="STRING" id="22663.A0A2I0JTB1"/>
<comment type="caution">
    <text evidence="3">The sequence shown here is derived from an EMBL/GenBank/DDBJ whole genome shotgun (WGS) entry which is preliminary data.</text>
</comment>
<evidence type="ECO:0000313" key="4">
    <source>
        <dbReference type="Proteomes" id="UP000233551"/>
    </source>
</evidence>
<dbReference type="Pfam" id="PF24994">
    <property type="entry name" value="GIL1_IRKI_C"/>
    <property type="match status" value="1"/>
</dbReference>
<name>A0A2I0JTB1_PUNGR</name>
<proteinExistence type="predicted"/>
<evidence type="ECO:0000259" key="2">
    <source>
        <dbReference type="Pfam" id="PF24994"/>
    </source>
</evidence>
<evidence type="ECO:0000256" key="1">
    <source>
        <dbReference type="SAM" id="MobiDB-lite"/>
    </source>
</evidence>
<feature type="compositionally biased region" description="Basic and acidic residues" evidence="1">
    <location>
        <begin position="109"/>
        <end position="122"/>
    </location>
</feature>
<protein>
    <recommendedName>
        <fullName evidence="2">GIL1/IRKI C-terminal domain-containing protein</fullName>
    </recommendedName>
</protein>
<dbReference type="InterPro" id="IPR042316">
    <property type="entry name" value="IRKI-like"/>
</dbReference>
<sequence>MRATNSENSMRPLLVSTLWVSASSCSGLGLSQTDRRSEPSSSWVRLSSPFLSKERKISRSSAIWSSSNFTDPQLLDLVLRNWKVKVHDDRKEDDSIEHKVRAGSTSSKGPEKRAGSPEQPIGKRVEVVSVSCDGCRPHQYSWESKISVVPLEYDSRGLEKGVPIMIPSPSSMFRMIISSLSRRSPAAVGSRTSRIMEDESWKVALDELSRKLIETMRESDAALLEVSRLKYSMVELDKKLNGLEVYCHSMKSGLEEHRRSSTYPLFQIAHSPGRPSKNSVVNNDKIIGSFSIAESKARKCVRTLTRLIVLELRYAGSKVHGAISGLLRPYNINILPSTNPRSLVLYLDALLNNIFFEDFETIGFHANAANPILNTIELCQANFASYKSLKGMTWPGVLEKGTRHFCDRFSRFCDRKMSDIVSRLGWGRAWPEALLEAFFGASKSVWLVHLLANSVHPGLPIFRVDAGTKFDPVYMEDLGQDKLGDQRSGSANIQLMVSPGFYIQDCVIKCKVFAGSSAM</sequence>
<dbReference type="AlphaFoldDB" id="A0A2I0JTB1"/>
<accession>A0A2I0JTB1</accession>
<gene>
    <name evidence="3" type="ORF">CRG98_020087</name>
</gene>
<evidence type="ECO:0000313" key="3">
    <source>
        <dbReference type="EMBL" id="PKI59559.1"/>
    </source>
</evidence>
<keyword evidence="4" id="KW-1185">Reference proteome</keyword>
<reference evidence="3 4" key="1">
    <citation type="submission" date="2017-11" db="EMBL/GenBank/DDBJ databases">
        <title>De-novo sequencing of pomegranate (Punica granatum L.) genome.</title>
        <authorList>
            <person name="Akparov Z."/>
            <person name="Amiraslanov A."/>
            <person name="Hajiyeva S."/>
            <person name="Abbasov M."/>
            <person name="Kaur K."/>
            <person name="Hamwieh A."/>
            <person name="Solovyev V."/>
            <person name="Salamov A."/>
            <person name="Braich B."/>
            <person name="Kosarev P."/>
            <person name="Mahmoud A."/>
            <person name="Hajiyev E."/>
            <person name="Babayeva S."/>
            <person name="Izzatullayeva V."/>
            <person name="Mammadov A."/>
            <person name="Mammadov A."/>
            <person name="Sharifova S."/>
            <person name="Ojaghi J."/>
            <person name="Eynullazada K."/>
            <person name="Bayramov B."/>
            <person name="Abdulazimova A."/>
            <person name="Shahmuradov I."/>
        </authorList>
    </citation>
    <scope>NUCLEOTIDE SEQUENCE [LARGE SCALE GENOMIC DNA]</scope>
    <source>
        <strain evidence="4">cv. AG2017</strain>
        <tissue evidence="3">Leaf</tissue>
    </source>
</reference>
<feature type="domain" description="GIL1/IRKI C-terminal" evidence="2">
    <location>
        <begin position="461"/>
        <end position="513"/>
    </location>
</feature>
<organism evidence="3 4">
    <name type="scientific">Punica granatum</name>
    <name type="common">Pomegranate</name>
    <dbReference type="NCBI Taxonomy" id="22663"/>
    <lineage>
        <taxon>Eukaryota</taxon>
        <taxon>Viridiplantae</taxon>
        <taxon>Streptophyta</taxon>
        <taxon>Embryophyta</taxon>
        <taxon>Tracheophyta</taxon>
        <taxon>Spermatophyta</taxon>
        <taxon>Magnoliopsida</taxon>
        <taxon>eudicotyledons</taxon>
        <taxon>Gunneridae</taxon>
        <taxon>Pentapetalae</taxon>
        <taxon>rosids</taxon>
        <taxon>malvids</taxon>
        <taxon>Myrtales</taxon>
        <taxon>Lythraceae</taxon>
        <taxon>Punica</taxon>
    </lineage>
</organism>
<dbReference type="PANTHER" id="PTHR31029:SF4">
    <property type="entry name" value="CYCLIN-DEPENDENT KINASE-LIKE PROTEIN"/>
    <property type="match status" value="1"/>
</dbReference>
<dbReference type="InterPro" id="IPR056813">
    <property type="entry name" value="GIL1_IRKI_C"/>
</dbReference>
<dbReference type="PANTHER" id="PTHR31029">
    <property type="entry name" value="CYCLIN-DEPENDENT KINASE-LIKE PROTEIN"/>
    <property type="match status" value="1"/>
</dbReference>
<dbReference type="PROSITE" id="PS51257">
    <property type="entry name" value="PROKAR_LIPOPROTEIN"/>
    <property type="match status" value="1"/>
</dbReference>
<dbReference type="Proteomes" id="UP000233551">
    <property type="component" value="Unassembled WGS sequence"/>
</dbReference>
<feature type="compositionally biased region" description="Basic and acidic residues" evidence="1">
    <location>
        <begin position="90"/>
        <end position="100"/>
    </location>
</feature>